<evidence type="ECO:0008006" key="3">
    <source>
        <dbReference type="Google" id="ProtNLM"/>
    </source>
</evidence>
<protein>
    <recommendedName>
        <fullName evidence="3">Addiction module toxin RelE</fullName>
    </recommendedName>
</protein>
<name>A0A1F6F2V6_9BACT</name>
<dbReference type="Proteomes" id="UP000177372">
    <property type="component" value="Unassembled WGS sequence"/>
</dbReference>
<comment type="caution">
    <text evidence="1">The sequence shown here is derived from an EMBL/GenBank/DDBJ whole genome shotgun (WGS) entry which is preliminary data.</text>
</comment>
<dbReference type="Gene3D" id="3.30.2310.20">
    <property type="entry name" value="RelE-like"/>
    <property type="match status" value="1"/>
</dbReference>
<accession>A0A1F6F2V6</accession>
<evidence type="ECO:0000313" key="1">
    <source>
        <dbReference type="EMBL" id="OGG80200.1"/>
    </source>
</evidence>
<organism evidence="1 2">
    <name type="scientific">Candidatus Kaiserbacteria bacterium RIFCSPLOWO2_01_FULL_54_13</name>
    <dbReference type="NCBI Taxonomy" id="1798512"/>
    <lineage>
        <taxon>Bacteria</taxon>
        <taxon>Candidatus Kaiseribacteriota</taxon>
    </lineage>
</organism>
<evidence type="ECO:0000313" key="2">
    <source>
        <dbReference type="Proteomes" id="UP000177372"/>
    </source>
</evidence>
<dbReference type="EMBL" id="MFLZ01000012">
    <property type="protein sequence ID" value="OGG80200.1"/>
    <property type="molecule type" value="Genomic_DNA"/>
</dbReference>
<reference evidence="1 2" key="1">
    <citation type="journal article" date="2016" name="Nat. Commun.">
        <title>Thousands of microbial genomes shed light on interconnected biogeochemical processes in an aquifer system.</title>
        <authorList>
            <person name="Anantharaman K."/>
            <person name="Brown C.T."/>
            <person name="Hug L.A."/>
            <person name="Sharon I."/>
            <person name="Castelle C.J."/>
            <person name="Probst A.J."/>
            <person name="Thomas B.C."/>
            <person name="Singh A."/>
            <person name="Wilkins M.J."/>
            <person name="Karaoz U."/>
            <person name="Brodie E.L."/>
            <person name="Williams K.H."/>
            <person name="Hubbard S.S."/>
            <person name="Banfield J.F."/>
        </authorList>
    </citation>
    <scope>NUCLEOTIDE SEQUENCE [LARGE SCALE GENOMIC DNA]</scope>
</reference>
<dbReference type="InterPro" id="IPR035093">
    <property type="entry name" value="RelE/ParE_toxin_dom_sf"/>
</dbReference>
<dbReference type="SUPFAM" id="SSF143011">
    <property type="entry name" value="RelE-like"/>
    <property type="match status" value="1"/>
</dbReference>
<dbReference type="AlphaFoldDB" id="A0A1F6F2V6"/>
<sequence>MLTLDLGKQADRFIQKLPQKHAAQIMRKLLELQTNPYPPDHKLLRGFSYLYSRVDSGEYRIVYMVKSPLIIVRIVGKRNDNEVYKRLKRMDG</sequence>
<dbReference type="STRING" id="1798512.A3A39_02935"/>
<gene>
    <name evidence="1" type="ORF">A3A39_02935</name>
</gene>
<proteinExistence type="predicted"/>